<accession>T1JWE8</accession>
<sequence>MLHVLVAKRQELKQTPVLYLGHVEVHRVKCDEFQREMEIQKL</sequence>
<dbReference type="Proteomes" id="UP000015104">
    <property type="component" value="Unassembled WGS sequence"/>
</dbReference>
<reference evidence="1" key="2">
    <citation type="submission" date="2015-06" db="UniProtKB">
        <authorList>
            <consortium name="EnsemblMetazoa"/>
        </authorList>
    </citation>
    <scope>IDENTIFICATION</scope>
</reference>
<dbReference type="HOGENOM" id="CLU_3261128_0_0_1"/>
<keyword evidence="2" id="KW-1185">Reference proteome</keyword>
<evidence type="ECO:0000313" key="1">
    <source>
        <dbReference type="EnsemblMetazoa" id="tetur02g08010.1"/>
    </source>
</evidence>
<protein>
    <submittedName>
        <fullName evidence="1">Uncharacterized protein</fullName>
    </submittedName>
</protein>
<reference evidence="2" key="1">
    <citation type="submission" date="2011-08" db="EMBL/GenBank/DDBJ databases">
        <authorList>
            <person name="Rombauts S."/>
        </authorList>
    </citation>
    <scope>NUCLEOTIDE SEQUENCE</scope>
    <source>
        <strain evidence="2">London</strain>
    </source>
</reference>
<evidence type="ECO:0000313" key="2">
    <source>
        <dbReference type="Proteomes" id="UP000015104"/>
    </source>
</evidence>
<dbReference type="AlphaFoldDB" id="T1JWE8"/>
<dbReference type="EnsemblMetazoa" id="tetur02g08010.1">
    <property type="protein sequence ID" value="tetur02g08010.1"/>
    <property type="gene ID" value="tetur02g08010"/>
</dbReference>
<organism evidence="1 2">
    <name type="scientific">Tetranychus urticae</name>
    <name type="common">Two-spotted spider mite</name>
    <dbReference type="NCBI Taxonomy" id="32264"/>
    <lineage>
        <taxon>Eukaryota</taxon>
        <taxon>Metazoa</taxon>
        <taxon>Ecdysozoa</taxon>
        <taxon>Arthropoda</taxon>
        <taxon>Chelicerata</taxon>
        <taxon>Arachnida</taxon>
        <taxon>Acari</taxon>
        <taxon>Acariformes</taxon>
        <taxon>Trombidiformes</taxon>
        <taxon>Prostigmata</taxon>
        <taxon>Eleutherengona</taxon>
        <taxon>Raphignathae</taxon>
        <taxon>Tetranychoidea</taxon>
        <taxon>Tetranychidae</taxon>
        <taxon>Tetranychus</taxon>
    </lineage>
</organism>
<name>T1JWE8_TETUR</name>
<dbReference type="EMBL" id="CAEY01000811">
    <property type="status" value="NOT_ANNOTATED_CDS"/>
    <property type="molecule type" value="Genomic_DNA"/>
</dbReference>
<proteinExistence type="predicted"/>